<evidence type="ECO:0000256" key="1">
    <source>
        <dbReference type="SAM" id="MobiDB-lite"/>
    </source>
</evidence>
<comment type="caution">
    <text evidence="2">The sequence shown here is derived from an EMBL/GenBank/DDBJ whole genome shotgun (WGS) entry which is preliminary data.</text>
</comment>
<feature type="compositionally biased region" description="Pro residues" evidence="1">
    <location>
        <begin position="397"/>
        <end position="406"/>
    </location>
</feature>
<evidence type="ECO:0000313" key="2">
    <source>
        <dbReference type="EMBL" id="OMJ72206.1"/>
    </source>
</evidence>
<feature type="compositionally biased region" description="Acidic residues" evidence="1">
    <location>
        <begin position="577"/>
        <end position="589"/>
    </location>
</feature>
<reference evidence="2 3" key="1">
    <citation type="submission" date="2016-11" db="EMBL/GenBank/DDBJ databases">
        <title>The macronuclear genome of Stentor coeruleus: a giant cell with tiny introns.</title>
        <authorList>
            <person name="Slabodnick M."/>
            <person name="Ruby J.G."/>
            <person name="Reiff S.B."/>
            <person name="Swart E.C."/>
            <person name="Gosai S."/>
            <person name="Prabakaran S."/>
            <person name="Witkowska E."/>
            <person name="Larue G.E."/>
            <person name="Fisher S."/>
            <person name="Freeman R.M."/>
            <person name="Gunawardena J."/>
            <person name="Chu W."/>
            <person name="Stover N.A."/>
            <person name="Gregory B.D."/>
            <person name="Nowacki M."/>
            <person name="Derisi J."/>
            <person name="Roy S.W."/>
            <person name="Marshall W.F."/>
            <person name="Sood P."/>
        </authorList>
    </citation>
    <scope>NUCLEOTIDE SEQUENCE [LARGE SCALE GENOMIC DNA]</scope>
    <source>
        <strain evidence="2">WM001</strain>
    </source>
</reference>
<keyword evidence="3" id="KW-1185">Reference proteome</keyword>
<protein>
    <submittedName>
        <fullName evidence="2">Uncharacterized protein</fullName>
    </submittedName>
</protein>
<proteinExistence type="predicted"/>
<sequence>MNQDIVVSNMNISNKELQLKQRFLNNSRPEILAKPATPSVVQDPALTSFLDEMQNTLKKQSSGNVPMDLLKQQTAIVQQQAELLKQEQKNFQKVIQQFAKPAVEDPKRALAELLAPLNKQILDLKNYYEETKTSAKEISNQVNDLKKTLQSKRPAEPLTKSIEEGMGKFSRKKAALDYKVKETESIVKDVITDAQDRVNLAGCGQGIEYLREQIEAVNKDAEKIETDLQNRFKRIMQQVQKVKSIPNEVTINSFAGSEETIYQALGGRMDYDSILSELETISEYKTKLIQDYKKNTPIYPKVQKQTVVQGADKKPVRKPLQMHPVPTGLVKKTIKTKPQALQNIPTQPKILQKQIEKPRSGSRSSGTPVSVLEKPKDLNEKDMRKETSEIHRKTPTPRNPPRPTPPATSRSIDSSKDFEERPSTSIIPKAPSPQPFQTRPGVTKGQQTKDVINKADIYPALKTIETQEPPKSSIEQRTVDAVTEFLLTQILEAPKKKTLSVPEVQPSKWLGVEELSELTRLGIYVDPLTIDRLGKEVLQQQILDLKNQKKIQEKPPAKEKIERKPEIVIEKTPKDNEENEDNYDSDFEESSGSNCNQKPNKDPKEEEKALLFDKISPKTPPLMYEKRFEIPERSPITSIIERPEQNLGSLLDPRILGRMSAASIQHYITALIDAGHMQKPNDQASFLTRSLTPLSQPLTTPAPQALPTPQYRHTTDTTIVETKMPDEVKEFMSSNIGSQILTTIKENPHLTAQQVMENWAQRQGFNQRYPPKQEFPHKKTEDGIFGKPMSAGARVFDVEEEEKKVFQENSTSRRLISIPVLEIHRKTESTDSGKIVSDSDVSGLSHSGSVGSEVFNIENAEFLGGFMEFVRKARELEEGQVPGNSDLSEGEVRMDYEGLSSGEIPQEVLNPVVLRVEKKDRLRISGSGMLSDDDFQLSEELEEGEFDPHNIFKV</sequence>
<feature type="compositionally biased region" description="Basic and acidic residues" evidence="1">
    <location>
        <begin position="373"/>
        <end position="392"/>
    </location>
</feature>
<feature type="region of interest" description="Disordered" evidence="1">
    <location>
        <begin position="306"/>
        <end position="451"/>
    </location>
</feature>
<gene>
    <name evidence="2" type="ORF">SteCoe_29412</name>
</gene>
<organism evidence="2 3">
    <name type="scientific">Stentor coeruleus</name>
    <dbReference type="NCBI Taxonomy" id="5963"/>
    <lineage>
        <taxon>Eukaryota</taxon>
        <taxon>Sar</taxon>
        <taxon>Alveolata</taxon>
        <taxon>Ciliophora</taxon>
        <taxon>Postciliodesmatophora</taxon>
        <taxon>Heterotrichea</taxon>
        <taxon>Heterotrichida</taxon>
        <taxon>Stentoridae</taxon>
        <taxon>Stentor</taxon>
    </lineage>
</organism>
<dbReference type="Proteomes" id="UP000187209">
    <property type="component" value="Unassembled WGS sequence"/>
</dbReference>
<feature type="region of interest" description="Disordered" evidence="1">
    <location>
        <begin position="551"/>
        <end position="607"/>
    </location>
</feature>
<feature type="compositionally biased region" description="Basic and acidic residues" evidence="1">
    <location>
        <begin position="413"/>
        <end position="422"/>
    </location>
</feature>
<feature type="compositionally biased region" description="Basic and acidic residues" evidence="1">
    <location>
        <begin position="551"/>
        <end position="576"/>
    </location>
</feature>
<name>A0A1R2B639_9CILI</name>
<dbReference type="AlphaFoldDB" id="A0A1R2B639"/>
<dbReference type="EMBL" id="MPUH01000921">
    <property type="protein sequence ID" value="OMJ72206.1"/>
    <property type="molecule type" value="Genomic_DNA"/>
</dbReference>
<evidence type="ECO:0000313" key="3">
    <source>
        <dbReference type="Proteomes" id="UP000187209"/>
    </source>
</evidence>
<dbReference type="OrthoDB" id="10589969at2759"/>
<accession>A0A1R2B639</accession>